<evidence type="ECO:0000256" key="1">
    <source>
        <dbReference type="SAM" id="Phobius"/>
    </source>
</evidence>
<organism evidence="2">
    <name type="scientific">freshwater metagenome</name>
    <dbReference type="NCBI Taxonomy" id="449393"/>
    <lineage>
        <taxon>unclassified sequences</taxon>
        <taxon>metagenomes</taxon>
        <taxon>ecological metagenomes</taxon>
    </lineage>
</organism>
<proteinExistence type="predicted"/>
<feature type="transmembrane region" description="Helical" evidence="1">
    <location>
        <begin position="56"/>
        <end position="74"/>
    </location>
</feature>
<gene>
    <name evidence="2" type="ORF">UFOPK2237_00206</name>
</gene>
<dbReference type="AlphaFoldDB" id="A0A6J6K7T4"/>
<keyword evidence="1" id="KW-1133">Transmembrane helix</keyword>
<dbReference type="EMBL" id="CAEZWI010000012">
    <property type="protein sequence ID" value="CAB4645720.1"/>
    <property type="molecule type" value="Genomic_DNA"/>
</dbReference>
<keyword evidence="1" id="KW-0472">Membrane</keyword>
<evidence type="ECO:0000313" key="2">
    <source>
        <dbReference type="EMBL" id="CAB4645720.1"/>
    </source>
</evidence>
<reference evidence="2" key="1">
    <citation type="submission" date="2020-05" db="EMBL/GenBank/DDBJ databases">
        <authorList>
            <person name="Chiriac C."/>
            <person name="Salcher M."/>
            <person name="Ghai R."/>
            <person name="Kavagutti S V."/>
        </authorList>
    </citation>
    <scope>NUCLEOTIDE SEQUENCE</scope>
</reference>
<accession>A0A6J6K7T4</accession>
<keyword evidence="1" id="KW-0812">Transmembrane</keyword>
<protein>
    <submittedName>
        <fullName evidence="2">Unannotated protein</fullName>
    </submittedName>
</protein>
<name>A0A6J6K7T4_9ZZZZ</name>
<sequence length="168" mass="17620">MSAVPARTPALAPIPRKSRTMRKLSLVKPMMKPIVSPIAQAIPVGVPQGRASSRTFLFVIIGMIVAGMMSLLYVNTLAAQASFQKHALQIQLSQMTAEEQRIASTVAAGESPGNLIITAQNMGMVPAQTPVFLRLSDREILGKPVVAVAPAVPVAPVVPAAPVVPVAQ</sequence>